<accession>A0ABQ9JTR4</accession>
<reference evidence="1" key="1">
    <citation type="journal article" date="2023" name="Insect Mol. Biol.">
        <title>Genome sequencing provides insights into the evolution of gene families encoding plant cell wall-degrading enzymes in longhorned beetles.</title>
        <authorList>
            <person name="Shin N.R."/>
            <person name="Okamura Y."/>
            <person name="Kirsch R."/>
            <person name="Pauchet Y."/>
        </authorList>
    </citation>
    <scope>NUCLEOTIDE SEQUENCE</scope>
    <source>
        <strain evidence="1">MMC_N1</strain>
    </source>
</reference>
<keyword evidence="2" id="KW-1185">Reference proteome</keyword>
<organism evidence="1 2">
    <name type="scientific">Molorchus minor</name>
    <dbReference type="NCBI Taxonomy" id="1323400"/>
    <lineage>
        <taxon>Eukaryota</taxon>
        <taxon>Metazoa</taxon>
        <taxon>Ecdysozoa</taxon>
        <taxon>Arthropoda</taxon>
        <taxon>Hexapoda</taxon>
        <taxon>Insecta</taxon>
        <taxon>Pterygota</taxon>
        <taxon>Neoptera</taxon>
        <taxon>Endopterygota</taxon>
        <taxon>Coleoptera</taxon>
        <taxon>Polyphaga</taxon>
        <taxon>Cucujiformia</taxon>
        <taxon>Chrysomeloidea</taxon>
        <taxon>Cerambycidae</taxon>
        <taxon>Lamiinae</taxon>
        <taxon>Monochamini</taxon>
        <taxon>Molorchus</taxon>
    </lineage>
</organism>
<evidence type="ECO:0000313" key="1">
    <source>
        <dbReference type="EMBL" id="KAJ8981678.1"/>
    </source>
</evidence>
<dbReference type="EMBL" id="JAPWTJ010000172">
    <property type="protein sequence ID" value="KAJ8981678.1"/>
    <property type="molecule type" value="Genomic_DNA"/>
</dbReference>
<gene>
    <name evidence="1" type="ORF">NQ317_017299</name>
</gene>
<evidence type="ECO:0000313" key="2">
    <source>
        <dbReference type="Proteomes" id="UP001162164"/>
    </source>
</evidence>
<dbReference type="Proteomes" id="UP001162164">
    <property type="component" value="Unassembled WGS sequence"/>
</dbReference>
<proteinExistence type="predicted"/>
<comment type="caution">
    <text evidence="1">The sequence shown here is derived from an EMBL/GenBank/DDBJ whole genome shotgun (WGS) entry which is preliminary data.</text>
</comment>
<sequence length="72" mass="8419">MNLVSNLLKCNFPGLSLEDKIKIKELCRTLPDLKLTLRQNLWILRHYHGFRKGKIEYSSPRSRSPTAVNRPI</sequence>
<protein>
    <submittedName>
        <fullName evidence="1">Uncharacterized protein</fullName>
    </submittedName>
</protein>
<name>A0ABQ9JTR4_9CUCU</name>